<accession>A0A5K7Z0W5</accession>
<evidence type="ECO:0000256" key="2">
    <source>
        <dbReference type="ARBA" id="ARBA00021310"/>
    </source>
</evidence>
<comment type="function">
    <text evidence="7">Involved in DNA repair and RecF pathway recombination.</text>
</comment>
<evidence type="ECO:0000256" key="1">
    <source>
        <dbReference type="ARBA" id="ARBA00007452"/>
    </source>
</evidence>
<evidence type="ECO:0000256" key="5">
    <source>
        <dbReference type="ARBA" id="ARBA00023204"/>
    </source>
</evidence>
<keyword evidence="3 7" id="KW-0227">DNA damage</keyword>
<evidence type="ECO:0000259" key="8">
    <source>
        <dbReference type="Pfam" id="PF11967"/>
    </source>
</evidence>
<dbReference type="GO" id="GO:0006310">
    <property type="term" value="P:DNA recombination"/>
    <property type="evidence" value="ECO:0007669"/>
    <property type="project" value="UniProtKB-UniRule"/>
</dbReference>
<dbReference type="Pfam" id="PF11967">
    <property type="entry name" value="RecO_N"/>
    <property type="match status" value="1"/>
</dbReference>
<dbReference type="Gene3D" id="2.40.50.140">
    <property type="entry name" value="Nucleic acid-binding proteins"/>
    <property type="match status" value="1"/>
</dbReference>
<feature type="domain" description="DNA replication/recombination mediator RecO N-terminal" evidence="8">
    <location>
        <begin position="1"/>
        <end position="81"/>
    </location>
</feature>
<protein>
    <recommendedName>
        <fullName evidence="2 7">DNA repair protein RecO</fullName>
    </recommendedName>
    <alternativeName>
        <fullName evidence="6 7">Recombination protein O</fullName>
    </alternativeName>
</protein>
<dbReference type="InterPro" id="IPR042242">
    <property type="entry name" value="RecO_C"/>
</dbReference>
<proteinExistence type="inferred from homology"/>
<evidence type="ECO:0000256" key="3">
    <source>
        <dbReference type="ARBA" id="ARBA00022763"/>
    </source>
</evidence>
<dbReference type="GO" id="GO:0006302">
    <property type="term" value="P:double-strand break repair"/>
    <property type="evidence" value="ECO:0007669"/>
    <property type="project" value="TreeGrafter"/>
</dbReference>
<evidence type="ECO:0000313" key="10">
    <source>
        <dbReference type="Proteomes" id="UP000427769"/>
    </source>
</evidence>
<organism evidence="9 10">
    <name type="scientific">Desulfosarcina widdelii</name>
    <dbReference type="NCBI Taxonomy" id="947919"/>
    <lineage>
        <taxon>Bacteria</taxon>
        <taxon>Pseudomonadati</taxon>
        <taxon>Thermodesulfobacteriota</taxon>
        <taxon>Desulfobacteria</taxon>
        <taxon>Desulfobacterales</taxon>
        <taxon>Desulfosarcinaceae</taxon>
        <taxon>Desulfosarcina</taxon>
    </lineage>
</organism>
<dbReference type="InterPro" id="IPR012340">
    <property type="entry name" value="NA-bd_OB-fold"/>
</dbReference>
<sequence>MSSLNTPAILLRRIEYGDYDLIVTLFTPQGGKTSAIAKSAKKSVKRFSGILEPFSRLDVVLAKGRGKGLPVLQEASLEEPFFKIREDIVKTAYASYWSELVYLWMAEGEPLEPLYQLILHVLAELNRGGTPVEVLSILFQMRFLSLAGFRPNFDHCHTCKKNLDQIRDAVVVSDPARGGIACPTCMGSSNDRPRISKGTLKQLNWTDTGDLERAARVRFTAAAIAEGLTFLESFVPFHIGKSPKSLRVLRTVRKELEKQVFRFTC</sequence>
<dbReference type="InterPro" id="IPR037278">
    <property type="entry name" value="ARFGAP/RecO"/>
</dbReference>
<dbReference type="NCBIfam" id="TIGR00613">
    <property type="entry name" value="reco"/>
    <property type="match status" value="1"/>
</dbReference>
<dbReference type="RefSeq" id="WP_155303340.1">
    <property type="nucleotide sequence ID" value="NZ_AP021875.1"/>
</dbReference>
<dbReference type="SUPFAM" id="SSF50249">
    <property type="entry name" value="Nucleic acid-binding proteins"/>
    <property type="match status" value="1"/>
</dbReference>
<name>A0A5K7Z0W5_9BACT</name>
<dbReference type="PANTHER" id="PTHR33991">
    <property type="entry name" value="DNA REPAIR PROTEIN RECO"/>
    <property type="match status" value="1"/>
</dbReference>
<evidence type="ECO:0000256" key="4">
    <source>
        <dbReference type="ARBA" id="ARBA00023172"/>
    </source>
</evidence>
<dbReference type="KEGG" id="dwd:DSCW_17170"/>
<dbReference type="Gene3D" id="1.20.1440.120">
    <property type="entry name" value="Recombination protein O, C-terminal domain"/>
    <property type="match status" value="1"/>
</dbReference>
<dbReference type="SUPFAM" id="SSF57863">
    <property type="entry name" value="ArfGap/RecO-like zinc finger"/>
    <property type="match status" value="1"/>
</dbReference>
<dbReference type="AlphaFoldDB" id="A0A5K7Z0W5"/>
<keyword evidence="4 7" id="KW-0233">DNA recombination</keyword>
<evidence type="ECO:0000256" key="7">
    <source>
        <dbReference type="HAMAP-Rule" id="MF_00201"/>
    </source>
</evidence>
<dbReference type="OrthoDB" id="9780797at2"/>
<reference evidence="9 10" key="1">
    <citation type="submission" date="2019-11" db="EMBL/GenBank/DDBJ databases">
        <title>Comparative genomics of hydrocarbon-degrading Desulfosarcina strains.</title>
        <authorList>
            <person name="Watanabe M."/>
            <person name="Kojima H."/>
            <person name="Fukui M."/>
        </authorList>
    </citation>
    <scope>NUCLEOTIDE SEQUENCE [LARGE SCALE GENOMIC DNA]</scope>
    <source>
        <strain evidence="9 10">PP31</strain>
    </source>
</reference>
<dbReference type="InterPro" id="IPR003717">
    <property type="entry name" value="RecO"/>
</dbReference>
<keyword evidence="10" id="KW-1185">Reference proteome</keyword>
<dbReference type="PANTHER" id="PTHR33991:SF1">
    <property type="entry name" value="DNA REPAIR PROTEIN RECO"/>
    <property type="match status" value="1"/>
</dbReference>
<dbReference type="Proteomes" id="UP000427769">
    <property type="component" value="Chromosome"/>
</dbReference>
<evidence type="ECO:0000313" key="9">
    <source>
        <dbReference type="EMBL" id="BBO74300.1"/>
    </source>
</evidence>
<keyword evidence="5 7" id="KW-0234">DNA repair</keyword>
<dbReference type="HAMAP" id="MF_00201">
    <property type="entry name" value="RecO"/>
    <property type="match status" value="1"/>
</dbReference>
<gene>
    <name evidence="7 9" type="primary">recO</name>
    <name evidence="9" type="ORF">DSCW_17170</name>
</gene>
<dbReference type="Pfam" id="PF02565">
    <property type="entry name" value="RecO_C"/>
    <property type="match status" value="1"/>
</dbReference>
<dbReference type="EMBL" id="AP021875">
    <property type="protein sequence ID" value="BBO74300.1"/>
    <property type="molecule type" value="Genomic_DNA"/>
</dbReference>
<dbReference type="InterPro" id="IPR022572">
    <property type="entry name" value="DNA_rep/recomb_RecO_N"/>
</dbReference>
<dbReference type="GO" id="GO:0043590">
    <property type="term" value="C:bacterial nucleoid"/>
    <property type="evidence" value="ECO:0007669"/>
    <property type="project" value="TreeGrafter"/>
</dbReference>
<evidence type="ECO:0000256" key="6">
    <source>
        <dbReference type="ARBA" id="ARBA00033409"/>
    </source>
</evidence>
<comment type="similarity">
    <text evidence="1 7">Belongs to the RecO family.</text>
</comment>